<dbReference type="Proteomes" id="UP001500618">
    <property type="component" value="Unassembled WGS sequence"/>
</dbReference>
<keyword evidence="1" id="KW-1133">Transmembrane helix</keyword>
<keyword evidence="3" id="KW-1185">Reference proteome</keyword>
<dbReference type="EMBL" id="BAAANY010000014">
    <property type="protein sequence ID" value="GAA1685988.1"/>
    <property type="molecule type" value="Genomic_DNA"/>
</dbReference>
<comment type="caution">
    <text evidence="2">The sequence shown here is derived from an EMBL/GenBank/DDBJ whole genome shotgun (WGS) entry which is preliminary data.</text>
</comment>
<feature type="transmembrane region" description="Helical" evidence="1">
    <location>
        <begin position="207"/>
        <end position="235"/>
    </location>
</feature>
<dbReference type="RefSeq" id="WP_344311670.1">
    <property type="nucleotide sequence ID" value="NZ_BAAANY010000014.1"/>
</dbReference>
<dbReference type="Pfam" id="PF01944">
    <property type="entry name" value="SpoIIM"/>
    <property type="match status" value="1"/>
</dbReference>
<feature type="transmembrane region" description="Helical" evidence="1">
    <location>
        <begin position="286"/>
        <end position="305"/>
    </location>
</feature>
<keyword evidence="1" id="KW-0812">Transmembrane</keyword>
<reference evidence="2 3" key="1">
    <citation type="journal article" date="2019" name="Int. J. Syst. Evol. Microbiol.">
        <title>The Global Catalogue of Microorganisms (GCM) 10K type strain sequencing project: providing services to taxonomists for standard genome sequencing and annotation.</title>
        <authorList>
            <consortium name="The Broad Institute Genomics Platform"/>
            <consortium name="The Broad Institute Genome Sequencing Center for Infectious Disease"/>
            <person name="Wu L."/>
            <person name="Ma J."/>
        </authorList>
    </citation>
    <scope>NUCLEOTIDE SEQUENCE [LARGE SCALE GENOMIC DNA]</scope>
    <source>
        <strain evidence="2 3">JCM 14718</strain>
    </source>
</reference>
<evidence type="ECO:0000313" key="3">
    <source>
        <dbReference type="Proteomes" id="UP001500618"/>
    </source>
</evidence>
<gene>
    <name evidence="2" type="ORF">GCM10009765_39090</name>
</gene>
<feature type="transmembrane region" description="Helical" evidence="1">
    <location>
        <begin position="99"/>
        <end position="122"/>
    </location>
</feature>
<dbReference type="InterPro" id="IPR002798">
    <property type="entry name" value="SpoIIM-like"/>
</dbReference>
<organism evidence="2 3">
    <name type="scientific">Fodinicola feengrottensis</name>
    <dbReference type="NCBI Taxonomy" id="435914"/>
    <lineage>
        <taxon>Bacteria</taxon>
        <taxon>Bacillati</taxon>
        <taxon>Actinomycetota</taxon>
        <taxon>Actinomycetes</taxon>
        <taxon>Mycobacteriales</taxon>
        <taxon>Fodinicola</taxon>
    </lineage>
</organism>
<proteinExistence type="predicted"/>
<sequence length="331" mass="35736">MDIDAFVMEHSTEWDRLAELSRKRRLSGEETDELIGLYQRVATHLSVVQSRSPDAALIGRLSRLVAAGRAAVTGTVAPAWSDVARFFIVTFPVTVYRAWRWWCAVATICSLVAFSIMAYIALNPNVQSRIGTPDDIKHLVDKDFASYYSDHPAQAFAAQVWLNNALLTAMALVAGVLILPVIYVLYQNILNVGVIGGIMIANHRADIFFGLILPHGLLELTAVFVAAGVGMRIGWAWVAPGRLRTRAQAVATEARAGVTAAIGLAGVLAVSGAIEGFVTPSPLPTFARIAIGVLAFGSFLFYVIFFGRRAAGTGETGDLRVGEREDYVPMA</sequence>
<feature type="transmembrane region" description="Helical" evidence="1">
    <location>
        <begin position="165"/>
        <end position="187"/>
    </location>
</feature>
<name>A0ABN2HDC7_9ACTN</name>
<keyword evidence="1" id="KW-0472">Membrane</keyword>
<protein>
    <submittedName>
        <fullName evidence="2">Stage II sporulation protein M</fullName>
    </submittedName>
</protein>
<dbReference type="PANTHER" id="PTHR35337:SF1">
    <property type="entry name" value="SLR1478 PROTEIN"/>
    <property type="match status" value="1"/>
</dbReference>
<dbReference type="PANTHER" id="PTHR35337">
    <property type="entry name" value="SLR1478 PROTEIN"/>
    <property type="match status" value="1"/>
</dbReference>
<accession>A0ABN2HDC7</accession>
<feature type="transmembrane region" description="Helical" evidence="1">
    <location>
        <begin position="256"/>
        <end position="274"/>
    </location>
</feature>
<evidence type="ECO:0000313" key="2">
    <source>
        <dbReference type="EMBL" id="GAA1685988.1"/>
    </source>
</evidence>
<evidence type="ECO:0000256" key="1">
    <source>
        <dbReference type="SAM" id="Phobius"/>
    </source>
</evidence>